<dbReference type="Proteomes" id="UP000273675">
    <property type="component" value="Unassembled WGS sequence"/>
</dbReference>
<organism evidence="3 4">
    <name type="scientific">Maricaulis maris</name>
    <dbReference type="NCBI Taxonomy" id="74318"/>
    <lineage>
        <taxon>Bacteria</taxon>
        <taxon>Pseudomonadati</taxon>
        <taxon>Pseudomonadota</taxon>
        <taxon>Alphaproteobacteria</taxon>
        <taxon>Maricaulales</taxon>
        <taxon>Maricaulaceae</taxon>
        <taxon>Maricaulis</taxon>
    </lineage>
</organism>
<keyword evidence="1" id="KW-0479">Metal-binding</keyword>
<comment type="caution">
    <text evidence="3">The sequence shown here is derived from an EMBL/GenBank/DDBJ whole genome shotgun (WGS) entry which is preliminary data.</text>
</comment>
<protein>
    <submittedName>
        <fullName evidence="3">Putative cupin superfamily protein</fullName>
    </submittedName>
</protein>
<dbReference type="EMBL" id="RBIM01000001">
    <property type="protein sequence ID" value="RKR03815.1"/>
    <property type="molecule type" value="Genomic_DNA"/>
</dbReference>
<evidence type="ECO:0000313" key="3">
    <source>
        <dbReference type="EMBL" id="RKR03815.1"/>
    </source>
</evidence>
<dbReference type="Pfam" id="PF07883">
    <property type="entry name" value="Cupin_2"/>
    <property type="match status" value="1"/>
</dbReference>
<dbReference type="PANTHER" id="PTHR35848:SF9">
    <property type="entry name" value="SLL1358 PROTEIN"/>
    <property type="match status" value="1"/>
</dbReference>
<reference evidence="3 4" key="1">
    <citation type="submission" date="2018-10" db="EMBL/GenBank/DDBJ databases">
        <title>Genomic Encyclopedia of Type Strains, Phase IV (KMG-IV): sequencing the most valuable type-strain genomes for metagenomic binning, comparative biology and taxonomic classification.</title>
        <authorList>
            <person name="Goeker M."/>
        </authorList>
    </citation>
    <scope>NUCLEOTIDE SEQUENCE [LARGE SCALE GENOMIC DNA]</scope>
    <source>
        <strain evidence="3 4">DSM 4734</strain>
    </source>
</reference>
<dbReference type="InterPro" id="IPR014710">
    <property type="entry name" value="RmlC-like_jellyroll"/>
</dbReference>
<evidence type="ECO:0000256" key="1">
    <source>
        <dbReference type="ARBA" id="ARBA00022723"/>
    </source>
</evidence>
<dbReference type="InterPro" id="IPR013096">
    <property type="entry name" value="Cupin_2"/>
</dbReference>
<dbReference type="PANTHER" id="PTHR35848">
    <property type="entry name" value="OXALATE-BINDING PROTEIN"/>
    <property type="match status" value="1"/>
</dbReference>
<dbReference type="InterPro" id="IPR011051">
    <property type="entry name" value="RmlC_Cupin_sf"/>
</dbReference>
<dbReference type="InterPro" id="IPR051610">
    <property type="entry name" value="GPI/OXD"/>
</dbReference>
<dbReference type="GO" id="GO:0046872">
    <property type="term" value="F:metal ion binding"/>
    <property type="evidence" value="ECO:0007669"/>
    <property type="project" value="UniProtKB-KW"/>
</dbReference>
<dbReference type="AlphaFoldDB" id="A0A495DLM1"/>
<name>A0A495DLM1_9PROT</name>
<dbReference type="CDD" id="cd02224">
    <property type="entry name" value="cupin_SPO2919-like"/>
    <property type="match status" value="1"/>
</dbReference>
<evidence type="ECO:0000313" key="4">
    <source>
        <dbReference type="Proteomes" id="UP000273675"/>
    </source>
</evidence>
<feature type="domain" description="Cupin type-2" evidence="2">
    <location>
        <begin position="46"/>
        <end position="117"/>
    </location>
</feature>
<proteinExistence type="predicted"/>
<evidence type="ECO:0000259" key="2">
    <source>
        <dbReference type="Pfam" id="PF07883"/>
    </source>
</evidence>
<dbReference type="Gene3D" id="2.60.120.10">
    <property type="entry name" value="Jelly Rolls"/>
    <property type="match status" value="1"/>
</dbReference>
<dbReference type="OrthoDB" id="5290459at2"/>
<gene>
    <name evidence="3" type="ORF">C7435_0255</name>
</gene>
<sequence>MPKFAVSDIQESSGTGYPPEFAGVVDGRLVRRLTGPAGLSQFGVNLVRLKPGAWSAQRHWHTHEDEFVWLVEGEAVLVTGVGETPIRAGECAGFPGGVADGHCLINKSEADCVFLVVGSRLDEDGAHYPDIDLEAKPGRYSGPGLFTRKDGSPVG</sequence>
<dbReference type="RefSeq" id="WP_121209991.1">
    <property type="nucleotide sequence ID" value="NZ_RBIM01000001.1"/>
</dbReference>
<accession>A0A495DLM1</accession>
<dbReference type="SUPFAM" id="SSF51182">
    <property type="entry name" value="RmlC-like cupins"/>
    <property type="match status" value="1"/>
</dbReference>